<gene>
    <name evidence="9" type="ORF">PFICI_14396</name>
</gene>
<dbReference type="GeneID" id="19279409"/>
<evidence type="ECO:0000256" key="1">
    <source>
        <dbReference type="ARBA" id="ARBA00004141"/>
    </source>
</evidence>
<evidence type="ECO:0000259" key="8">
    <source>
        <dbReference type="Pfam" id="PF20684"/>
    </source>
</evidence>
<feature type="transmembrane region" description="Helical" evidence="7">
    <location>
        <begin position="213"/>
        <end position="231"/>
    </location>
</feature>
<dbReference type="KEGG" id="pfy:PFICI_14396"/>
<accession>W3WKS0</accession>
<comment type="similarity">
    <text evidence="5">Belongs to the SAT4 family.</text>
</comment>
<comment type="subcellular location">
    <subcellularLocation>
        <location evidence="1">Membrane</location>
        <topology evidence="1">Multi-pass membrane protein</topology>
    </subcellularLocation>
</comment>
<evidence type="ECO:0000256" key="3">
    <source>
        <dbReference type="ARBA" id="ARBA00022989"/>
    </source>
</evidence>
<keyword evidence="10" id="KW-1185">Reference proteome</keyword>
<organism evidence="9 10">
    <name type="scientific">Pestalotiopsis fici (strain W106-1 / CGMCC3.15140)</name>
    <dbReference type="NCBI Taxonomy" id="1229662"/>
    <lineage>
        <taxon>Eukaryota</taxon>
        <taxon>Fungi</taxon>
        <taxon>Dikarya</taxon>
        <taxon>Ascomycota</taxon>
        <taxon>Pezizomycotina</taxon>
        <taxon>Sordariomycetes</taxon>
        <taxon>Xylariomycetidae</taxon>
        <taxon>Amphisphaeriales</taxon>
        <taxon>Sporocadaceae</taxon>
        <taxon>Pestalotiopsis</taxon>
    </lineage>
</organism>
<dbReference type="PANTHER" id="PTHR33048:SF47">
    <property type="entry name" value="INTEGRAL MEMBRANE PROTEIN-RELATED"/>
    <property type="match status" value="1"/>
</dbReference>
<dbReference type="OMA" id="MVASNTI"/>
<dbReference type="PANTHER" id="PTHR33048">
    <property type="entry name" value="PTH11-LIKE INTEGRAL MEMBRANE PROTEIN (AFU_ORTHOLOGUE AFUA_5G11245)"/>
    <property type="match status" value="1"/>
</dbReference>
<evidence type="ECO:0000256" key="2">
    <source>
        <dbReference type="ARBA" id="ARBA00022692"/>
    </source>
</evidence>
<feature type="transmembrane region" description="Helical" evidence="7">
    <location>
        <begin position="135"/>
        <end position="164"/>
    </location>
</feature>
<dbReference type="Pfam" id="PF20684">
    <property type="entry name" value="Fung_rhodopsin"/>
    <property type="match status" value="1"/>
</dbReference>
<feature type="transmembrane region" description="Helical" evidence="7">
    <location>
        <begin position="96"/>
        <end position="115"/>
    </location>
</feature>
<evidence type="ECO:0000256" key="5">
    <source>
        <dbReference type="ARBA" id="ARBA00038359"/>
    </source>
</evidence>
<keyword evidence="4 7" id="KW-0472">Membrane</keyword>
<dbReference type="InParanoid" id="W3WKS0"/>
<feature type="transmembrane region" description="Helical" evidence="7">
    <location>
        <begin position="184"/>
        <end position="201"/>
    </location>
</feature>
<keyword evidence="2 7" id="KW-0812">Transmembrane</keyword>
<dbReference type="EMBL" id="KI912120">
    <property type="protein sequence ID" value="ETS74530.1"/>
    <property type="molecule type" value="Genomic_DNA"/>
</dbReference>
<dbReference type="InterPro" id="IPR052337">
    <property type="entry name" value="SAT4-like"/>
</dbReference>
<evidence type="ECO:0000256" key="7">
    <source>
        <dbReference type="SAM" id="Phobius"/>
    </source>
</evidence>
<protein>
    <recommendedName>
        <fullName evidence="8">Rhodopsin domain-containing protein</fullName>
    </recommendedName>
</protein>
<dbReference type="OrthoDB" id="3648173at2759"/>
<dbReference type="GO" id="GO:0016020">
    <property type="term" value="C:membrane"/>
    <property type="evidence" value="ECO:0007669"/>
    <property type="project" value="UniProtKB-SubCell"/>
</dbReference>
<proteinExistence type="inferred from homology"/>
<feature type="domain" description="Rhodopsin" evidence="8">
    <location>
        <begin position="40"/>
        <end position="274"/>
    </location>
</feature>
<reference evidence="10" key="1">
    <citation type="journal article" date="2015" name="BMC Genomics">
        <title>Genomic and transcriptomic analysis of the endophytic fungus Pestalotiopsis fici reveals its lifestyle and high potential for synthesis of natural products.</title>
        <authorList>
            <person name="Wang X."/>
            <person name="Zhang X."/>
            <person name="Liu L."/>
            <person name="Xiang M."/>
            <person name="Wang W."/>
            <person name="Sun X."/>
            <person name="Che Y."/>
            <person name="Guo L."/>
            <person name="Liu G."/>
            <person name="Guo L."/>
            <person name="Wang C."/>
            <person name="Yin W.B."/>
            <person name="Stadler M."/>
            <person name="Zhang X."/>
            <person name="Liu X."/>
        </authorList>
    </citation>
    <scope>NUCLEOTIDE SEQUENCE [LARGE SCALE GENOMIC DNA]</scope>
    <source>
        <strain evidence="10">W106-1 / CGMCC3.15140</strain>
    </source>
</reference>
<name>W3WKS0_PESFW</name>
<dbReference type="AlphaFoldDB" id="W3WKS0"/>
<dbReference type="eggNOG" id="ENOG502S025">
    <property type="taxonomic scope" value="Eukaryota"/>
</dbReference>
<dbReference type="Proteomes" id="UP000030651">
    <property type="component" value="Unassembled WGS sequence"/>
</dbReference>
<feature type="transmembrane region" description="Helical" evidence="7">
    <location>
        <begin position="56"/>
        <end position="76"/>
    </location>
</feature>
<dbReference type="InterPro" id="IPR049326">
    <property type="entry name" value="Rhodopsin_dom_fungi"/>
</dbReference>
<feature type="region of interest" description="Disordered" evidence="6">
    <location>
        <begin position="299"/>
        <end position="318"/>
    </location>
</feature>
<evidence type="ECO:0000313" key="10">
    <source>
        <dbReference type="Proteomes" id="UP000030651"/>
    </source>
</evidence>
<dbReference type="RefSeq" id="XP_007841168.1">
    <property type="nucleotide sequence ID" value="XM_007842977.1"/>
</dbReference>
<sequence length="433" mass="47189">MSMDINPSKDPVLFSSESRVSVVIGVAVALMLGATTAVILRLYTRKIILNQLGLDDWLSIGALFFTLATGVSQCYMTRNGLGRHIGTLPQPDGFKIYMKNFYVVLIWYNIATMLIKMTFLTQYYRVLPTTSVRKLCIVAMVIVGSWSLSQILLTIFLCVPISGFWDSSVEASCIPTPAEWYQNAAGNIVTDVAIFCLPFPVLGRLNLPRAQKYVLLGIFSLGFFTCTISVVRIKFLHLEVDVTWENAEASLWSLCEICSGTICSCLPCLRPLASRWFPVFSTHRSHGYTRQSDSYARNLKPPGDLEAGPLRGTAVTSRPSGSDSDLIFGLEDYKLGTITSAHNIERAPGLSSTNPVKHAATTTASAMAVGAASNVETPWTAQAGPDKTWKQPIIAARIQAGSSNTLVANGNGALPSQHGIQVQHDITVQTSNW</sequence>
<evidence type="ECO:0000256" key="6">
    <source>
        <dbReference type="SAM" id="MobiDB-lite"/>
    </source>
</evidence>
<evidence type="ECO:0000313" key="9">
    <source>
        <dbReference type="EMBL" id="ETS74530.1"/>
    </source>
</evidence>
<keyword evidence="3 7" id="KW-1133">Transmembrane helix</keyword>
<dbReference type="HOGENOM" id="CLU_028200_0_4_1"/>
<feature type="transmembrane region" description="Helical" evidence="7">
    <location>
        <begin position="20"/>
        <end position="44"/>
    </location>
</feature>
<evidence type="ECO:0000256" key="4">
    <source>
        <dbReference type="ARBA" id="ARBA00023136"/>
    </source>
</evidence>